<evidence type="ECO:0000313" key="2">
    <source>
        <dbReference type="EMBL" id="PZV87581.1"/>
    </source>
</evidence>
<dbReference type="AlphaFoldDB" id="A0A326S0Q6"/>
<name>A0A326S0Q6_9BACT</name>
<dbReference type="RefSeq" id="WP_111391244.1">
    <property type="nucleotide sequence ID" value="NZ_JBJINY010000043.1"/>
</dbReference>
<accession>A0A326S0Q6</accession>
<evidence type="ECO:0000256" key="1">
    <source>
        <dbReference type="SAM" id="SignalP"/>
    </source>
</evidence>
<comment type="caution">
    <text evidence="2">The sequence shown here is derived from an EMBL/GenBank/DDBJ whole genome shotgun (WGS) entry which is preliminary data.</text>
</comment>
<feature type="signal peptide" evidence="1">
    <location>
        <begin position="1"/>
        <end position="22"/>
    </location>
</feature>
<evidence type="ECO:0008006" key="4">
    <source>
        <dbReference type="Google" id="ProtNLM"/>
    </source>
</evidence>
<dbReference type="OrthoDB" id="1492409at2"/>
<gene>
    <name evidence="2" type="ORF">CLV31_101458</name>
</gene>
<proteinExistence type="predicted"/>
<dbReference type="Proteomes" id="UP000248917">
    <property type="component" value="Unassembled WGS sequence"/>
</dbReference>
<feature type="chain" id="PRO_5016256505" description="Secreted protein (Por secretion system target)" evidence="1">
    <location>
        <begin position="23"/>
        <end position="196"/>
    </location>
</feature>
<reference evidence="2 3" key="1">
    <citation type="submission" date="2018-06" db="EMBL/GenBank/DDBJ databases">
        <title>Genomic Encyclopedia of Archaeal and Bacterial Type Strains, Phase II (KMG-II): from individual species to whole genera.</title>
        <authorList>
            <person name="Goeker M."/>
        </authorList>
    </citation>
    <scope>NUCLEOTIDE SEQUENCE [LARGE SCALE GENOMIC DNA]</scope>
    <source>
        <strain evidence="2 3">T4</strain>
    </source>
</reference>
<evidence type="ECO:0000313" key="3">
    <source>
        <dbReference type="Proteomes" id="UP000248917"/>
    </source>
</evidence>
<organism evidence="2 3">
    <name type="scientific">Algoriphagus aquaeductus</name>
    <dbReference type="NCBI Taxonomy" id="475299"/>
    <lineage>
        <taxon>Bacteria</taxon>
        <taxon>Pseudomonadati</taxon>
        <taxon>Bacteroidota</taxon>
        <taxon>Cytophagia</taxon>
        <taxon>Cytophagales</taxon>
        <taxon>Cyclobacteriaceae</taxon>
        <taxon>Algoriphagus</taxon>
    </lineage>
</organism>
<keyword evidence="3" id="KW-1185">Reference proteome</keyword>
<dbReference type="EMBL" id="QKTX01000001">
    <property type="protein sequence ID" value="PZV87581.1"/>
    <property type="molecule type" value="Genomic_DNA"/>
</dbReference>
<sequence>MKTLFTIALAGALSLSSLAANAAEDLMALSNVQAKFKTVNVLLKEGVGEAKIAIYDQTGRKLHQRKVKVGDQDTVIPYNLSEMPCGEYQVRISTEEEEVVYKVSTFEKKKETSELPLAAYGKKIDQETINLTVIGLDEPGVDVEIRHNISNKVIFAEEIDSEEGFRKNYKLKGVSPEEVYLKVTDSHGRTKALYFE</sequence>
<keyword evidence="1" id="KW-0732">Signal</keyword>
<protein>
    <recommendedName>
        <fullName evidence="4">Secreted protein (Por secretion system target)</fullName>
    </recommendedName>
</protein>